<protein>
    <submittedName>
        <fullName evidence="5">D-isomer specific 2-hydroxyacid dehydrogenase family protein</fullName>
    </submittedName>
</protein>
<feature type="domain" description="D-isomer specific 2-hydroxyacid dehydrogenase catalytic" evidence="3">
    <location>
        <begin position="49"/>
        <end position="330"/>
    </location>
</feature>
<evidence type="ECO:0000313" key="5">
    <source>
        <dbReference type="EMBL" id="GGJ42466.1"/>
    </source>
</evidence>
<dbReference type="GO" id="GO:0051287">
    <property type="term" value="F:NAD binding"/>
    <property type="evidence" value="ECO:0007669"/>
    <property type="project" value="InterPro"/>
</dbReference>
<dbReference type="InterPro" id="IPR029753">
    <property type="entry name" value="D-isomer_DH_CS"/>
</dbReference>
<dbReference type="Proteomes" id="UP000661507">
    <property type="component" value="Unassembled WGS sequence"/>
</dbReference>
<evidence type="ECO:0000256" key="1">
    <source>
        <dbReference type="ARBA" id="ARBA00023002"/>
    </source>
</evidence>
<dbReference type="InterPro" id="IPR036291">
    <property type="entry name" value="NAD(P)-bd_dom_sf"/>
</dbReference>
<feature type="domain" description="D-isomer specific 2-hydroxyacid dehydrogenase NAD-binding" evidence="4">
    <location>
        <begin position="110"/>
        <end position="298"/>
    </location>
</feature>
<name>A0A917L4H2_9PROT</name>
<evidence type="ECO:0000259" key="4">
    <source>
        <dbReference type="Pfam" id="PF02826"/>
    </source>
</evidence>
<dbReference type="GO" id="GO:0005829">
    <property type="term" value="C:cytosol"/>
    <property type="evidence" value="ECO:0007669"/>
    <property type="project" value="TreeGrafter"/>
</dbReference>
<dbReference type="GO" id="GO:0003714">
    <property type="term" value="F:transcription corepressor activity"/>
    <property type="evidence" value="ECO:0007669"/>
    <property type="project" value="InterPro"/>
</dbReference>
<keyword evidence="1 2" id="KW-0560">Oxidoreductase</keyword>
<evidence type="ECO:0000259" key="3">
    <source>
        <dbReference type="Pfam" id="PF00389"/>
    </source>
</evidence>
<gene>
    <name evidence="5" type="ORF">GCM10011320_57650</name>
</gene>
<dbReference type="Gene3D" id="3.40.50.720">
    <property type="entry name" value="NAD(P)-binding Rossmann-like Domain"/>
    <property type="match status" value="2"/>
</dbReference>
<comment type="similarity">
    <text evidence="2">Belongs to the D-isomer specific 2-hydroxyacid dehydrogenase family.</text>
</comment>
<reference evidence="5" key="2">
    <citation type="submission" date="2020-09" db="EMBL/GenBank/DDBJ databases">
        <authorList>
            <person name="Sun Q."/>
            <person name="Zhou Y."/>
        </authorList>
    </citation>
    <scope>NUCLEOTIDE SEQUENCE</scope>
    <source>
        <strain evidence="5">CGMCC 1.3617</strain>
    </source>
</reference>
<dbReference type="GO" id="GO:0016618">
    <property type="term" value="F:hydroxypyruvate reductase [NAD(P)H] activity"/>
    <property type="evidence" value="ECO:0007669"/>
    <property type="project" value="TreeGrafter"/>
</dbReference>
<evidence type="ECO:0000313" key="6">
    <source>
        <dbReference type="Proteomes" id="UP000661507"/>
    </source>
</evidence>
<keyword evidence="6" id="KW-1185">Reference proteome</keyword>
<dbReference type="EMBL" id="BMKW01000023">
    <property type="protein sequence ID" value="GGJ42466.1"/>
    <property type="molecule type" value="Genomic_DNA"/>
</dbReference>
<dbReference type="Pfam" id="PF02826">
    <property type="entry name" value="2-Hacid_dh_C"/>
    <property type="match status" value="1"/>
</dbReference>
<dbReference type="InterPro" id="IPR006140">
    <property type="entry name" value="D-isomer_DH_NAD-bd"/>
</dbReference>
<dbReference type="SUPFAM" id="SSF51735">
    <property type="entry name" value="NAD(P)-binding Rossmann-fold domains"/>
    <property type="match status" value="1"/>
</dbReference>
<evidence type="ECO:0000256" key="2">
    <source>
        <dbReference type="RuleBase" id="RU003719"/>
    </source>
</evidence>
<dbReference type="CDD" id="cd05299">
    <property type="entry name" value="CtBP_dh"/>
    <property type="match status" value="1"/>
</dbReference>
<dbReference type="PANTHER" id="PTHR10996:SF283">
    <property type="entry name" value="GLYOXYLATE_HYDROXYPYRUVATE REDUCTASE B"/>
    <property type="match status" value="1"/>
</dbReference>
<dbReference type="AlphaFoldDB" id="A0A917L4H2"/>
<reference evidence="5" key="1">
    <citation type="journal article" date="2014" name="Int. J. Syst. Evol. Microbiol.">
        <title>Complete genome sequence of Corynebacterium casei LMG S-19264T (=DSM 44701T), isolated from a smear-ripened cheese.</title>
        <authorList>
            <consortium name="US DOE Joint Genome Institute (JGI-PGF)"/>
            <person name="Walter F."/>
            <person name="Albersmeier A."/>
            <person name="Kalinowski J."/>
            <person name="Ruckert C."/>
        </authorList>
    </citation>
    <scope>NUCLEOTIDE SEQUENCE</scope>
    <source>
        <strain evidence="5">CGMCC 1.3617</strain>
    </source>
</reference>
<dbReference type="Pfam" id="PF00389">
    <property type="entry name" value="2-Hacid_dh"/>
    <property type="match status" value="1"/>
</dbReference>
<dbReference type="RefSeq" id="WP_188973414.1">
    <property type="nucleotide sequence ID" value="NZ_BMKW01000023.1"/>
</dbReference>
<dbReference type="InterPro" id="IPR043322">
    <property type="entry name" value="CtBP"/>
</dbReference>
<dbReference type="PROSITE" id="PS00671">
    <property type="entry name" value="D_2_HYDROXYACID_DH_3"/>
    <property type="match status" value="1"/>
</dbReference>
<sequence length="338" mass="36942">MKILVIDPLYDTVPDVEEAAAGPGVELVFRRSVQGTLPDPGDYAGVDAVLNCRSAHRLPAEIIAQLDRCRCIAQGGVGYGHVDLKAAGERGIPVINTPDYGTTEVADHAVALSLALLRGIQAYDRRLRRSNDSWDARLLKTVKRLGGVRVGLVGLGRIGTAAARRFEAFGMKVGYYDPHLPVGHHLSHGWERFDTLDALLARSDLLSIHCLLNEETSRMIDARALALLPEGAVLVNTARGGIVDFAAVGDALRSGHLGAAGLDVFEEEPLDREDPLIRAWAAGEEWLDERLVLTPHSAFYSTASILDIRRLSMTYLVDYLRNGRLRTCVNAQYLVHPR</sequence>
<proteinExistence type="inferred from homology"/>
<dbReference type="PANTHER" id="PTHR10996">
    <property type="entry name" value="2-HYDROXYACID DEHYDROGENASE-RELATED"/>
    <property type="match status" value="1"/>
</dbReference>
<accession>A0A917L4H2</accession>
<comment type="caution">
    <text evidence="5">The sequence shown here is derived from an EMBL/GenBank/DDBJ whole genome shotgun (WGS) entry which is preliminary data.</text>
</comment>
<dbReference type="SUPFAM" id="SSF52283">
    <property type="entry name" value="Formate/glycerate dehydrogenase catalytic domain-like"/>
    <property type="match status" value="1"/>
</dbReference>
<dbReference type="InterPro" id="IPR006139">
    <property type="entry name" value="D-isomer_2_OHA_DH_cat_dom"/>
</dbReference>
<organism evidence="5 6">
    <name type="scientific">Neoroseomonas lacus</name>
    <dbReference type="NCBI Taxonomy" id="287609"/>
    <lineage>
        <taxon>Bacteria</taxon>
        <taxon>Pseudomonadati</taxon>
        <taxon>Pseudomonadota</taxon>
        <taxon>Alphaproteobacteria</taxon>
        <taxon>Acetobacterales</taxon>
        <taxon>Acetobacteraceae</taxon>
        <taxon>Neoroseomonas</taxon>
    </lineage>
</organism>
<dbReference type="GO" id="GO:0030267">
    <property type="term" value="F:glyoxylate reductase (NADPH) activity"/>
    <property type="evidence" value="ECO:0007669"/>
    <property type="project" value="TreeGrafter"/>
</dbReference>
<dbReference type="InterPro" id="IPR050223">
    <property type="entry name" value="D-isomer_2-hydroxyacid_DH"/>
</dbReference>